<dbReference type="InterPro" id="IPR029044">
    <property type="entry name" value="Nucleotide-diphossugar_trans"/>
</dbReference>
<evidence type="ECO:0000313" key="6">
    <source>
        <dbReference type="Proteomes" id="UP000318585"/>
    </source>
</evidence>
<evidence type="ECO:0000256" key="3">
    <source>
        <dbReference type="ARBA" id="ARBA00022679"/>
    </source>
</evidence>
<sequence>MVSTPKITVILPVYNCELYIQTAVESILNQTFTDFELLIIDDASTDATVAIIQKIEDSRIQLIQKPVNSGYTNSLNSGIKLAKGDYIARMDGDDISYPERFAKQIAYLETHPEVVVCGTTYKIMGNDKRITLPEHHEAIKISLLWGNCISHPSVMIRKKVLDQYSIQYDTSKEPAEDYDMWVRILSLGKLHNLQEVLLEYRLYSNQVSRKRADEQKKNDIATKFQLLQYLEVQWNNSEFEFLERQFGKTEVLSFNDLKIFKQIQKKLEIANASGFFESKKFNQYLIDLEADVLRKCFLKKKRYSPSMYFEYLLAKYKRQAKLPLKQELKLGLKSLIFWKTQRGMSKTNPTTTAYKKIIRQ</sequence>
<dbReference type="Proteomes" id="UP000318585">
    <property type="component" value="Unassembled WGS sequence"/>
</dbReference>
<evidence type="ECO:0000313" key="5">
    <source>
        <dbReference type="EMBL" id="TRX20919.1"/>
    </source>
</evidence>
<comment type="caution">
    <text evidence="5">The sequence shown here is derived from an EMBL/GenBank/DDBJ whole genome shotgun (WGS) entry which is preliminary data.</text>
</comment>
<evidence type="ECO:0000256" key="1">
    <source>
        <dbReference type="ARBA" id="ARBA00006739"/>
    </source>
</evidence>
<dbReference type="Gene3D" id="3.90.550.10">
    <property type="entry name" value="Spore Coat Polysaccharide Biosynthesis Protein SpsA, Chain A"/>
    <property type="match status" value="1"/>
</dbReference>
<keyword evidence="6" id="KW-1185">Reference proteome</keyword>
<gene>
    <name evidence="5" type="ORF">FNW17_09630</name>
</gene>
<proteinExistence type="inferred from homology"/>
<dbReference type="SUPFAM" id="SSF53448">
    <property type="entry name" value="Nucleotide-diphospho-sugar transferases"/>
    <property type="match status" value="1"/>
</dbReference>
<name>A0A553CKA3_9FLAO</name>
<reference evidence="5 6" key="1">
    <citation type="submission" date="2019-07" db="EMBL/GenBank/DDBJ databases">
        <title>Novel species of Flavobacterium.</title>
        <authorList>
            <person name="Liu Q."/>
            <person name="Xin Y.-H."/>
        </authorList>
    </citation>
    <scope>NUCLEOTIDE SEQUENCE [LARGE SCALE GENOMIC DNA]</scope>
    <source>
        <strain evidence="5 6">LB3P56</strain>
    </source>
</reference>
<evidence type="ECO:0000256" key="2">
    <source>
        <dbReference type="ARBA" id="ARBA00022676"/>
    </source>
</evidence>
<organism evidence="5 6">
    <name type="scientific">Flavobacterium franklandianum</name>
    <dbReference type="NCBI Taxonomy" id="2594430"/>
    <lineage>
        <taxon>Bacteria</taxon>
        <taxon>Pseudomonadati</taxon>
        <taxon>Bacteroidota</taxon>
        <taxon>Flavobacteriia</taxon>
        <taxon>Flavobacteriales</taxon>
        <taxon>Flavobacteriaceae</taxon>
        <taxon>Flavobacterium</taxon>
    </lineage>
</organism>
<dbReference type="RefSeq" id="WP_143391740.1">
    <property type="nucleotide sequence ID" value="NZ_VJZQ01000030.1"/>
</dbReference>
<dbReference type="OrthoDB" id="9815829at2"/>
<feature type="domain" description="Glycosyltransferase 2-like" evidence="4">
    <location>
        <begin position="8"/>
        <end position="140"/>
    </location>
</feature>
<dbReference type="Pfam" id="PF00535">
    <property type="entry name" value="Glycos_transf_2"/>
    <property type="match status" value="1"/>
</dbReference>
<accession>A0A553CKA3</accession>
<comment type="similarity">
    <text evidence="1">Belongs to the glycosyltransferase 2 family.</text>
</comment>
<dbReference type="PANTHER" id="PTHR43685">
    <property type="entry name" value="GLYCOSYLTRANSFERASE"/>
    <property type="match status" value="1"/>
</dbReference>
<dbReference type="AlphaFoldDB" id="A0A553CKA3"/>
<keyword evidence="2" id="KW-0328">Glycosyltransferase</keyword>
<dbReference type="PANTHER" id="PTHR43685:SF5">
    <property type="entry name" value="GLYCOSYLTRANSFERASE EPSE-RELATED"/>
    <property type="match status" value="1"/>
</dbReference>
<dbReference type="GO" id="GO:0016757">
    <property type="term" value="F:glycosyltransferase activity"/>
    <property type="evidence" value="ECO:0007669"/>
    <property type="project" value="UniProtKB-KW"/>
</dbReference>
<dbReference type="EMBL" id="VJZR01000007">
    <property type="protein sequence ID" value="TRX20919.1"/>
    <property type="molecule type" value="Genomic_DNA"/>
</dbReference>
<dbReference type="InterPro" id="IPR050834">
    <property type="entry name" value="Glycosyltransf_2"/>
</dbReference>
<dbReference type="InterPro" id="IPR001173">
    <property type="entry name" value="Glyco_trans_2-like"/>
</dbReference>
<keyword evidence="3 5" id="KW-0808">Transferase</keyword>
<evidence type="ECO:0000259" key="4">
    <source>
        <dbReference type="Pfam" id="PF00535"/>
    </source>
</evidence>
<protein>
    <submittedName>
        <fullName evidence="5">Glycosyltransferase</fullName>
    </submittedName>
</protein>